<name>K0F5B2_NOCB7</name>
<dbReference type="PANTHER" id="PTHR33993:SF14">
    <property type="entry name" value="GB|AAF24581.1"/>
    <property type="match status" value="1"/>
</dbReference>
<dbReference type="SUPFAM" id="SSF54593">
    <property type="entry name" value="Glyoxalase/Bleomycin resistance protein/Dihydroxybiphenyl dioxygenase"/>
    <property type="match status" value="2"/>
</dbReference>
<dbReference type="InterPro" id="IPR004360">
    <property type="entry name" value="Glyas_Fos-R_dOase_dom"/>
</dbReference>
<evidence type="ECO:0000256" key="1">
    <source>
        <dbReference type="SAM" id="MobiDB-lite"/>
    </source>
</evidence>
<dbReference type="PROSITE" id="PS51819">
    <property type="entry name" value="VOC"/>
    <property type="match status" value="2"/>
</dbReference>
<feature type="compositionally biased region" description="Basic and acidic residues" evidence="1">
    <location>
        <begin position="13"/>
        <end position="22"/>
    </location>
</feature>
<reference evidence="3 4" key="1">
    <citation type="journal article" date="2012" name="J. Bacteriol.">
        <title>Complete genome sequence of Nocardia brasiliensis HUJEG-1.</title>
        <authorList>
            <person name="Vera-Cabrera L."/>
            <person name="Ortiz-Lopez R."/>
            <person name="Elizondo-Gonzalez R."/>
            <person name="Perez-Maya A.A."/>
            <person name="Ocampo-Candiani J."/>
        </authorList>
    </citation>
    <scope>NUCLEOTIDE SEQUENCE [LARGE SCALE GENOMIC DNA]</scope>
    <source>
        <strain evidence="4">ATCC 700358</strain>
    </source>
</reference>
<feature type="compositionally biased region" description="Low complexity" evidence="1">
    <location>
        <begin position="276"/>
        <end position="287"/>
    </location>
</feature>
<sequence>MRRAVPATSQQPEVKEATDMPTHEGSWPQGTPCWVDSQVDDTAAAREFYGDLFGWEVLDSPPDAGGYLMALRHGKPAAGIGPKPEGMAMPSVWTTYFAADNADEIAEKVSTAGGSVIMPPFDVLDVGRMFVAADPVGAIFGVWEAKAHTGAGISNEDGAYCWNELHTDRYKQSQEFYAAVFGWHYTEIGDGNNFVYSTFGLSPEGDPVGGVNDAGKTPGDAPSFWLTWFQVDNTDATMAKATELGATVLMGPDDSQFGRMSVLQGPQGEAFGVIDPTTTTGAPPTGA</sequence>
<dbReference type="Pfam" id="PF00903">
    <property type="entry name" value="Glyoxalase"/>
    <property type="match status" value="2"/>
</dbReference>
<dbReference type="KEGG" id="nbr:O3I_034540"/>
<dbReference type="eggNOG" id="COG3324">
    <property type="taxonomic scope" value="Bacteria"/>
</dbReference>
<accession>K0F5B2</accession>
<evidence type="ECO:0000259" key="2">
    <source>
        <dbReference type="PROSITE" id="PS51819"/>
    </source>
</evidence>
<protein>
    <submittedName>
        <fullName evidence="3">Putative antigen</fullName>
    </submittedName>
</protein>
<dbReference type="InterPro" id="IPR029068">
    <property type="entry name" value="Glyas_Bleomycin-R_OHBP_Dase"/>
</dbReference>
<dbReference type="InterPro" id="IPR052164">
    <property type="entry name" value="Anthracycline_SecMetBiosynth"/>
</dbReference>
<keyword evidence="4" id="KW-1185">Reference proteome</keyword>
<dbReference type="AlphaFoldDB" id="K0F5B2"/>
<dbReference type="InterPro" id="IPR037523">
    <property type="entry name" value="VOC_core"/>
</dbReference>
<feature type="domain" description="VOC" evidence="2">
    <location>
        <begin position="159"/>
        <end position="276"/>
    </location>
</feature>
<feature type="region of interest" description="Disordered" evidence="1">
    <location>
        <begin position="1"/>
        <end position="32"/>
    </location>
</feature>
<dbReference type="PANTHER" id="PTHR33993">
    <property type="entry name" value="GLYOXALASE-RELATED"/>
    <property type="match status" value="1"/>
</dbReference>
<dbReference type="EMBL" id="CP003876">
    <property type="protein sequence ID" value="AFU04857.1"/>
    <property type="molecule type" value="Genomic_DNA"/>
</dbReference>
<dbReference type="HOGENOM" id="CLU_069623_0_0_11"/>
<organism evidence="3 4">
    <name type="scientific">Nocardia brasiliensis (strain ATCC 700358 / HUJEG-1)</name>
    <dbReference type="NCBI Taxonomy" id="1133849"/>
    <lineage>
        <taxon>Bacteria</taxon>
        <taxon>Bacillati</taxon>
        <taxon>Actinomycetota</taxon>
        <taxon>Actinomycetes</taxon>
        <taxon>Mycobacteriales</taxon>
        <taxon>Nocardiaceae</taxon>
        <taxon>Nocardia</taxon>
    </lineage>
</organism>
<feature type="domain" description="VOC" evidence="2">
    <location>
        <begin position="31"/>
        <end position="145"/>
    </location>
</feature>
<evidence type="ECO:0000313" key="4">
    <source>
        <dbReference type="Proteomes" id="UP000006304"/>
    </source>
</evidence>
<gene>
    <name evidence="3" type="ORF">O3I_034540</name>
</gene>
<proteinExistence type="predicted"/>
<evidence type="ECO:0000313" key="3">
    <source>
        <dbReference type="EMBL" id="AFU04857.1"/>
    </source>
</evidence>
<feature type="region of interest" description="Disordered" evidence="1">
    <location>
        <begin position="268"/>
        <end position="287"/>
    </location>
</feature>
<dbReference type="STRING" id="1133849.O3I_034540"/>
<dbReference type="CDD" id="cd07247">
    <property type="entry name" value="SgaA_N_like"/>
    <property type="match status" value="2"/>
</dbReference>
<dbReference type="Gene3D" id="3.10.180.10">
    <property type="entry name" value="2,3-Dihydroxybiphenyl 1,2-Dioxygenase, domain 1"/>
    <property type="match status" value="2"/>
</dbReference>
<dbReference type="Proteomes" id="UP000006304">
    <property type="component" value="Chromosome"/>
</dbReference>